<dbReference type="Proteomes" id="UP000600946">
    <property type="component" value="Unassembled WGS sequence"/>
</dbReference>
<dbReference type="RefSeq" id="WP_190028249.1">
    <property type="nucleotide sequence ID" value="NZ_BMUU01000008.1"/>
</dbReference>
<dbReference type="GeneID" id="96292804"/>
<feature type="domain" description="Glycosyl hydrolases family 39 N-terminal catalytic" evidence="5">
    <location>
        <begin position="117"/>
        <end position="330"/>
    </location>
</feature>
<name>A0ABQ3AGM0_9ACTN</name>
<evidence type="ECO:0000256" key="2">
    <source>
        <dbReference type="ARBA" id="ARBA00022801"/>
    </source>
</evidence>
<dbReference type="Gene3D" id="3.20.20.80">
    <property type="entry name" value="Glycosidases"/>
    <property type="match status" value="1"/>
</dbReference>
<keyword evidence="3" id="KW-0326">Glycosidase</keyword>
<sequence length="463" mass="50646">MERHRGTTVRSGRPPGRAPRRGTTAPLAAVLLTALALLLAASGCTSRNEGGAGPGRTGASNTATALGWGFTHTQYSADTGDDAAVTRARELLSAQGLPQDQAIMGWGAGNPEPSPGSYDFSDLDRRVDYIRSTGATPVITLCCAPDWMKGGEPGASSTDWSVRSLETAPLPAHYQDFADLAAKIARRYPDVRHFIVWNEFKGFFDDTAQRWDYEGYTQLYNRVYDALKKVNRSNLVGGPYLVMDSYGPQDQSFASSLKGPWGSVDQRVLDAFRYWNEHKKGADFVVVDGASFTRTNQLLPDAFAATDKFTAVSEWLREQSGLPLWWAEYYVEPATSGWSEKRRLATQAAGMMALARGGTATALYWSPQQRSGPCPGCLWTPTQQSDGGRELPMYALIAKFARAFPPGTRFTTVDVAADDVPDVRVLASVKNLLVVNTLDRAIDAEVDGRTFPMAAYEVRWLTR</sequence>
<evidence type="ECO:0000313" key="7">
    <source>
        <dbReference type="Proteomes" id="UP000600946"/>
    </source>
</evidence>
<evidence type="ECO:0000256" key="1">
    <source>
        <dbReference type="ARBA" id="ARBA00008875"/>
    </source>
</evidence>
<evidence type="ECO:0000259" key="5">
    <source>
        <dbReference type="Pfam" id="PF01229"/>
    </source>
</evidence>
<gene>
    <name evidence="6" type="ORF">GCM10010326_48870</name>
</gene>
<dbReference type="SUPFAM" id="SSF51445">
    <property type="entry name" value="(Trans)glycosidases"/>
    <property type="match status" value="1"/>
</dbReference>
<keyword evidence="2" id="KW-0378">Hydrolase</keyword>
<dbReference type="PANTHER" id="PTHR12631:SF10">
    <property type="entry name" value="BETA-XYLOSIDASE-LIKE PROTEIN-RELATED"/>
    <property type="match status" value="1"/>
</dbReference>
<dbReference type="InterPro" id="IPR017853">
    <property type="entry name" value="GH"/>
</dbReference>
<protein>
    <recommendedName>
        <fullName evidence="5">Glycosyl hydrolases family 39 N-terminal catalytic domain-containing protein</fullName>
    </recommendedName>
</protein>
<evidence type="ECO:0000256" key="4">
    <source>
        <dbReference type="SAM" id="MobiDB-lite"/>
    </source>
</evidence>
<dbReference type="EMBL" id="BMUU01000008">
    <property type="protein sequence ID" value="GGY48738.1"/>
    <property type="molecule type" value="Genomic_DNA"/>
</dbReference>
<dbReference type="PANTHER" id="PTHR12631">
    <property type="entry name" value="ALPHA-L-IDURONIDASE"/>
    <property type="match status" value="1"/>
</dbReference>
<dbReference type="InterPro" id="IPR049166">
    <property type="entry name" value="GH39_cat"/>
</dbReference>
<comment type="similarity">
    <text evidence="1">Belongs to the glycosyl hydrolase 39 family.</text>
</comment>
<dbReference type="InterPro" id="IPR051923">
    <property type="entry name" value="Glycosyl_Hydrolase_39"/>
</dbReference>
<keyword evidence="7" id="KW-1185">Reference proteome</keyword>
<comment type="caution">
    <text evidence="6">The sequence shown here is derived from an EMBL/GenBank/DDBJ whole genome shotgun (WGS) entry which is preliminary data.</text>
</comment>
<accession>A0ABQ3AGM0</accession>
<proteinExistence type="inferred from homology"/>
<feature type="region of interest" description="Disordered" evidence="4">
    <location>
        <begin position="1"/>
        <end position="23"/>
    </location>
</feature>
<evidence type="ECO:0000256" key="3">
    <source>
        <dbReference type="ARBA" id="ARBA00023295"/>
    </source>
</evidence>
<organism evidence="6 7">
    <name type="scientific">Streptomyces xanthochromogenes</name>
    <dbReference type="NCBI Taxonomy" id="67384"/>
    <lineage>
        <taxon>Bacteria</taxon>
        <taxon>Bacillati</taxon>
        <taxon>Actinomycetota</taxon>
        <taxon>Actinomycetes</taxon>
        <taxon>Kitasatosporales</taxon>
        <taxon>Streptomycetaceae</taxon>
        <taxon>Streptomyces</taxon>
    </lineage>
</organism>
<dbReference type="Pfam" id="PF01229">
    <property type="entry name" value="Glyco_hydro_39"/>
    <property type="match status" value="1"/>
</dbReference>
<evidence type="ECO:0000313" key="6">
    <source>
        <dbReference type="EMBL" id="GGY48738.1"/>
    </source>
</evidence>
<reference evidence="7" key="1">
    <citation type="journal article" date="2019" name="Int. J. Syst. Evol. Microbiol.">
        <title>The Global Catalogue of Microorganisms (GCM) 10K type strain sequencing project: providing services to taxonomists for standard genome sequencing and annotation.</title>
        <authorList>
            <consortium name="The Broad Institute Genomics Platform"/>
            <consortium name="The Broad Institute Genome Sequencing Center for Infectious Disease"/>
            <person name="Wu L."/>
            <person name="Ma J."/>
        </authorList>
    </citation>
    <scope>NUCLEOTIDE SEQUENCE [LARGE SCALE GENOMIC DNA]</scope>
    <source>
        <strain evidence="7">JCM 4594</strain>
    </source>
</reference>